<dbReference type="PROSITE" id="PS00041">
    <property type="entry name" value="HTH_ARAC_FAMILY_1"/>
    <property type="match status" value="1"/>
</dbReference>
<dbReference type="GO" id="GO:0003700">
    <property type="term" value="F:DNA-binding transcription factor activity"/>
    <property type="evidence" value="ECO:0007669"/>
    <property type="project" value="InterPro"/>
</dbReference>
<dbReference type="Pfam" id="PF12833">
    <property type="entry name" value="HTH_18"/>
    <property type="match status" value="1"/>
</dbReference>
<keyword evidence="4" id="KW-0472">Membrane</keyword>
<keyword evidence="3" id="KW-0804">Transcription</keyword>
<evidence type="ECO:0000259" key="5">
    <source>
        <dbReference type="PROSITE" id="PS01124"/>
    </source>
</evidence>
<evidence type="ECO:0000256" key="2">
    <source>
        <dbReference type="ARBA" id="ARBA00023125"/>
    </source>
</evidence>
<feature type="transmembrane region" description="Helical" evidence="4">
    <location>
        <begin position="175"/>
        <end position="195"/>
    </location>
</feature>
<evidence type="ECO:0000256" key="3">
    <source>
        <dbReference type="ARBA" id="ARBA00023163"/>
    </source>
</evidence>
<dbReference type="Gene3D" id="1.10.10.60">
    <property type="entry name" value="Homeodomain-like"/>
    <property type="match status" value="2"/>
</dbReference>
<feature type="transmembrane region" description="Helical" evidence="4">
    <location>
        <begin position="135"/>
        <end position="155"/>
    </location>
</feature>
<name>A0A419S1W1_9SPHI</name>
<dbReference type="Proteomes" id="UP000283433">
    <property type="component" value="Unassembled WGS sequence"/>
</dbReference>
<protein>
    <recommendedName>
        <fullName evidence="5">HTH araC/xylS-type domain-containing protein</fullName>
    </recommendedName>
</protein>
<keyword evidence="7" id="KW-1185">Reference proteome</keyword>
<sequence length="371" mass="42702">MVLAYIDLAIVFHCLVFSIFFFFRKGGVGRSNILLGILLITVSFISIPFALKPTGWLFRFPLVDMEWPAGFLFGPVYFWLVREMTGEKIRFNKKELLLTVPAILALLYFSKFYFLSHEKQLAYMELIRFTYILDYQIGDAIFYPYIQIFLIYIIIALKRKKKKLSGVLLNNCQWLIKYTTLLVGFGFLSGLAFVLGLPQVYINAIPLISASIYLVLIYHFLQQSGLQFELAANGEALQLKPKYSGSNLNEEEAEKLNADLQQMMQDDKLFLNPDLTLQLLADELQSTPHHLSRVINQFHGKNFSDFINTYRIHEAKKLILIKEALKLEAIGYECGFNTKTTFNAAFKKVTGSTPSAFRKKHLEKDVQIYKS</sequence>
<dbReference type="InterPro" id="IPR009057">
    <property type="entry name" value="Homeodomain-like_sf"/>
</dbReference>
<comment type="caution">
    <text evidence="6">The sequence shown here is derived from an EMBL/GenBank/DDBJ whole genome shotgun (WGS) entry which is preliminary data.</text>
</comment>
<dbReference type="EMBL" id="MBTA01000030">
    <property type="protein sequence ID" value="RKD12460.1"/>
    <property type="molecule type" value="Genomic_DNA"/>
</dbReference>
<keyword evidence="1" id="KW-0805">Transcription regulation</keyword>
<feature type="transmembrane region" description="Helical" evidence="4">
    <location>
        <begin position="6"/>
        <end position="23"/>
    </location>
</feature>
<evidence type="ECO:0000313" key="7">
    <source>
        <dbReference type="Proteomes" id="UP000283433"/>
    </source>
</evidence>
<reference evidence="6 7" key="1">
    <citation type="submission" date="2016-07" db="EMBL/GenBank/DDBJ databases">
        <title>Genome of Pelobium manganitolerans.</title>
        <authorList>
            <person name="Wu S."/>
            <person name="Wang G."/>
        </authorList>
    </citation>
    <scope>NUCLEOTIDE SEQUENCE [LARGE SCALE GENOMIC DNA]</scope>
    <source>
        <strain evidence="6 7">YS-25</strain>
    </source>
</reference>
<dbReference type="OrthoDB" id="9779074at2"/>
<dbReference type="AlphaFoldDB" id="A0A419S1W1"/>
<dbReference type="RefSeq" id="WP_120183286.1">
    <property type="nucleotide sequence ID" value="NZ_MBTA01000030.1"/>
</dbReference>
<feature type="transmembrane region" description="Helical" evidence="4">
    <location>
        <begin position="201"/>
        <end position="221"/>
    </location>
</feature>
<organism evidence="6 7">
    <name type="scientific">Pelobium manganitolerans</name>
    <dbReference type="NCBI Taxonomy" id="1842495"/>
    <lineage>
        <taxon>Bacteria</taxon>
        <taxon>Pseudomonadati</taxon>
        <taxon>Bacteroidota</taxon>
        <taxon>Sphingobacteriia</taxon>
        <taxon>Sphingobacteriales</taxon>
        <taxon>Sphingobacteriaceae</taxon>
        <taxon>Pelobium</taxon>
    </lineage>
</organism>
<gene>
    <name evidence="6" type="ORF">BCY91_12510</name>
</gene>
<dbReference type="PANTHER" id="PTHR43280">
    <property type="entry name" value="ARAC-FAMILY TRANSCRIPTIONAL REGULATOR"/>
    <property type="match status" value="1"/>
</dbReference>
<dbReference type="PANTHER" id="PTHR43280:SF29">
    <property type="entry name" value="ARAC-FAMILY TRANSCRIPTIONAL REGULATOR"/>
    <property type="match status" value="1"/>
</dbReference>
<accession>A0A419S1W1</accession>
<keyword evidence="4" id="KW-0812">Transmembrane</keyword>
<evidence type="ECO:0000256" key="1">
    <source>
        <dbReference type="ARBA" id="ARBA00023015"/>
    </source>
</evidence>
<keyword evidence="4" id="KW-1133">Transmembrane helix</keyword>
<dbReference type="SMART" id="SM00342">
    <property type="entry name" value="HTH_ARAC"/>
    <property type="match status" value="1"/>
</dbReference>
<dbReference type="SUPFAM" id="SSF46689">
    <property type="entry name" value="Homeodomain-like"/>
    <property type="match status" value="1"/>
</dbReference>
<evidence type="ECO:0000256" key="4">
    <source>
        <dbReference type="SAM" id="Phobius"/>
    </source>
</evidence>
<dbReference type="InterPro" id="IPR018062">
    <property type="entry name" value="HTH_AraC-typ_CS"/>
</dbReference>
<dbReference type="PROSITE" id="PS01124">
    <property type="entry name" value="HTH_ARAC_FAMILY_2"/>
    <property type="match status" value="1"/>
</dbReference>
<feature type="domain" description="HTH araC/xylS-type" evidence="5">
    <location>
        <begin position="254"/>
        <end position="360"/>
    </location>
</feature>
<feature type="transmembrane region" description="Helical" evidence="4">
    <location>
        <begin position="32"/>
        <end position="51"/>
    </location>
</feature>
<proteinExistence type="predicted"/>
<dbReference type="GO" id="GO:0043565">
    <property type="term" value="F:sequence-specific DNA binding"/>
    <property type="evidence" value="ECO:0007669"/>
    <property type="project" value="InterPro"/>
</dbReference>
<feature type="transmembrane region" description="Helical" evidence="4">
    <location>
        <begin position="67"/>
        <end position="84"/>
    </location>
</feature>
<dbReference type="InterPro" id="IPR018060">
    <property type="entry name" value="HTH_AraC"/>
</dbReference>
<evidence type="ECO:0000313" key="6">
    <source>
        <dbReference type="EMBL" id="RKD12460.1"/>
    </source>
</evidence>
<keyword evidence="2" id="KW-0238">DNA-binding</keyword>
<feature type="transmembrane region" description="Helical" evidence="4">
    <location>
        <begin position="96"/>
        <end position="115"/>
    </location>
</feature>